<proteinExistence type="inferred from homology"/>
<comment type="function">
    <text evidence="8">F(1)F(0) ATP synthase produces ATP from ADP in the presence of a proton or sodium gradient. F-type ATPases consist of two structural domains, F(1) containing the extramembraneous catalytic core and F(0) containing the membrane proton channel, linked together by a central stalk and a peripheral stalk. During catalysis, ATP synthesis in the catalytic domain of F(1) is coupled via a rotary mechanism of the central stalk subunits to proton translocation.</text>
</comment>
<comment type="caution">
    <text evidence="9">The sequence shown here is derived from an EMBL/GenBank/DDBJ whole genome shotgun (WGS) entry which is preliminary data.</text>
</comment>
<protein>
    <recommendedName>
        <fullName evidence="8">ATP synthase subunit delta</fullName>
    </recommendedName>
    <alternativeName>
        <fullName evidence="8">ATP synthase F(1) sector subunit delta</fullName>
    </alternativeName>
    <alternativeName>
        <fullName evidence="8">F-type ATPase subunit delta</fullName>
        <shortName evidence="8">F-ATPase subunit delta</shortName>
    </alternativeName>
</protein>
<dbReference type="SUPFAM" id="SSF47928">
    <property type="entry name" value="N-terminal domain of the delta subunit of the F1F0-ATP synthase"/>
    <property type="match status" value="1"/>
</dbReference>
<dbReference type="NCBIfam" id="NF004402">
    <property type="entry name" value="PRK05758.2-2"/>
    <property type="match status" value="1"/>
</dbReference>
<keyword evidence="2 8" id="KW-0813">Transport</keyword>
<dbReference type="InterPro" id="IPR026015">
    <property type="entry name" value="ATP_synth_OSCP/delta_N_sf"/>
</dbReference>
<dbReference type="Pfam" id="PF00213">
    <property type="entry name" value="OSCP"/>
    <property type="match status" value="1"/>
</dbReference>
<comment type="subcellular location">
    <subcellularLocation>
        <location evidence="8">Cell membrane</location>
        <topology evidence="8">Peripheral membrane protein</topology>
    </subcellularLocation>
    <subcellularLocation>
        <location evidence="1">Membrane</location>
    </subcellularLocation>
</comment>
<evidence type="ECO:0000256" key="2">
    <source>
        <dbReference type="ARBA" id="ARBA00022448"/>
    </source>
</evidence>
<dbReference type="PROSITE" id="PS00389">
    <property type="entry name" value="ATPASE_DELTA"/>
    <property type="match status" value="1"/>
</dbReference>
<dbReference type="RefSeq" id="WP_071063604.1">
    <property type="nucleotide sequence ID" value="NZ_MKIE01000006.1"/>
</dbReference>
<accession>A0A1S1V680</accession>
<evidence type="ECO:0000313" key="10">
    <source>
        <dbReference type="Proteomes" id="UP000180254"/>
    </source>
</evidence>
<evidence type="ECO:0000256" key="1">
    <source>
        <dbReference type="ARBA" id="ARBA00004370"/>
    </source>
</evidence>
<dbReference type="OrthoDB" id="9802471at2"/>
<evidence type="ECO:0000256" key="5">
    <source>
        <dbReference type="ARBA" id="ARBA00023136"/>
    </source>
</evidence>
<keyword evidence="8" id="KW-1003">Cell membrane</keyword>
<dbReference type="STRING" id="39480.EUAN_16980"/>
<dbReference type="NCBIfam" id="TIGR01145">
    <property type="entry name" value="ATP_synt_delta"/>
    <property type="match status" value="1"/>
</dbReference>
<dbReference type="NCBIfam" id="NF004403">
    <property type="entry name" value="PRK05758.2-4"/>
    <property type="match status" value="1"/>
</dbReference>
<dbReference type="HAMAP" id="MF_01416">
    <property type="entry name" value="ATP_synth_delta_bact"/>
    <property type="match status" value="1"/>
</dbReference>
<evidence type="ECO:0000256" key="4">
    <source>
        <dbReference type="ARBA" id="ARBA00023065"/>
    </source>
</evidence>
<dbReference type="PRINTS" id="PR00125">
    <property type="entry name" value="ATPASEDELTA"/>
</dbReference>
<keyword evidence="3 8" id="KW-0375">Hydrogen ion transport</keyword>
<dbReference type="InterPro" id="IPR000711">
    <property type="entry name" value="ATPase_OSCP/dsu"/>
</dbReference>
<organism evidence="9 10">
    <name type="scientific">Andreesenia angusta</name>
    <dbReference type="NCBI Taxonomy" id="39480"/>
    <lineage>
        <taxon>Bacteria</taxon>
        <taxon>Bacillati</taxon>
        <taxon>Bacillota</taxon>
        <taxon>Tissierellia</taxon>
        <taxon>Tissierellales</taxon>
        <taxon>Gottschalkiaceae</taxon>
        <taxon>Andreesenia</taxon>
    </lineage>
</organism>
<dbReference type="PANTHER" id="PTHR11910">
    <property type="entry name" value="ATP SYNTHASE DELTA CHAIN"/>
    <property type="match status" value="1"/>
</dbReference>
<keyword evidence="5 8" id="KW-0472">Membrane</keyword>
<evidence type="ECO:0000256" key="6">
    <source>
        <dbReference type="ARBA" id="ARBA00023196"/>
    </source>
</evidence>
<dbReference type="Gene3D" id="1.10.520.20">
    <property type="entry name" value="N-terminal domain of the delta subunit of the F1F0-ATP synthase"/>
    <property type="match status" value="1"/>
</dbReference>
<keyword evidence="6 8" id="KW-0139">CF(1)</keyword>
<evidence type="ECO:0000256" key="8">
    <source>
        <dbReference type="HAMAP-Rule" id="MF_01416"/>
    </source>
</evidence>
<evidence type="ECO:0000256" key="7">
    <source>
        <dbReference type="ARBA" id="ARBA00023310"/>
    </source>
</evidence>
<keyword evidence="4 8" id="KW-0406">Ion transport</keyword>
<dbReference type="GO" id="GO:0046933">
    <property type="term" value="F:proton-transporting ATP synthase activity, rotational mechanism"/>
    <property type="evidence" value="ECO:0007669"/>
    <property type="project" value="UniProtKB-UniRule"/>
</dbReference>
<dbReference type="GO" id="GO:0045259">
    <property type="term" value="C:proton-transporting ATP synthase complex"/>
    <property type="evidence" value="ECO:0007669"/>
    <property type="project" value="UniProtKB-KW"/>
</dbReference>
<reference evidence="9 10" key="1">
    <citation type="submission" date="2016-09" db="EMBL/GenBank/DDBJ databases">
        <title>Genome sequence of Eubacterium angustum.</title>
        <authorList>
            <person name="Poehlein A."/>
            <person name="Daniel R."/>
        </authorList>
    </citation>
    <scope>NUCLEOTIDE SEQUENCE [LARGE SCALE GENOMIC DNA]</scope>
    <source>
        <strain evidence="9 10">DSM 1989</strain>
    </source>
</reference>
<dbReference type="EMBL" id="MKIE01000006">
    <property type="protein sequence ID" value="OHW61935.1"/>
    <property type="molecule type" value="Genomic_DNA"/>
</dbReference>
<gene>
    <name evidence="8 9" type="primary">atpH</name>
    <name evidence="9" type="ORF">EUAN_16980</name>
</gene>
<keyword evidence="7 8" id="KW-0066">ATP synthesis</keyword>
<evidence type="ECO:0000256" key="3">
    <source>
        <dbReference type="ARBA" id="ARBA00022781"/>
    </source>
</evidence>
<dbReference type="GO" id="GO:0005886">
    <property type="term" value="C:plasma membrane"/>
    <property type="evidence" value="ECO:0007669"/>
    <property type="project" value="UniProtKB-SubCell"/>
</dbReference>
<evidence type="ECO:0000313" key="9">
    <source>
        <dbReference type="EMBL" id="OHW61935.1"/>
    </source>
</evidence>
<name>A0A1S1V680_9FIRM</name>
<dbReference type="InterPro" id="IPR020781">
    <property type="entry name" value="ATPase_OSCP/d_CS"/>
</dbReference>
<dbReference type="AlphaFoldDB" id="A0A1S1V680"/>
<dbReference type="Proteomes" id="UP000180254">
    <property type="component" value="Unassembled WGS sequence"/>
</dbReference>
<comment type="function">
    <text evidence="8">This protein is part of the stalk that links CF(0) to CF(1). It either transmits conformational changes from CF(0) to CF(1) or is implicated in proton conduction.</text>
</comment>
<comment type="similarity">
    <text evidence="8">Belongs to the ATPase delta chain family.</text>
</comment>
<sequence>MAKLVAKRYAEALFEVAAESQNLEQVKEEIQFVAEVFESNPELNTIFTHPRLSKSEKKSMLEELFKGKVSEPVLNLCYITVDKGREGYLLEISEEYTVLSNAEQGIVEAVALTAVPMSEEELSTLEAKLSEKFNKRIQLSNQVDESVIGGVLLKVGDKVIDGSLKGRLDSIERELKNIKVTVE</sequence>
<keyword evidence="10" id="KW-1185">Reference proteome</keyword>